<evidence type="ECO:0000313" key="1">
    <source>
        <dbReference type="EMBL" id="CAK7323117.1"/>
    </source>
</evidence>
<protein>
    <submittedName>
        <fullName evidence="1">Uncharacterized protein</fullName>
    </submittedName>
</protein>
<sequence length="99" mass="10866">MVGDGVRDRKVSRKIDVCLAGYKSSHGPSSFLGHERRRAGGVRNERVVCDLGLEEGDDERVTHRGRKELNGDKLDSDDLGGECVLFVMGGLYAGWYIGL</sequence>
<name>A0AAV1QN56_9ROSI</name>
<proteinExistence type="predicted"/>
<accession>A0AAV1QN56</accession>
<reference evidence="1 2" key="1">
    <citation type="submission" date="2024-01" db="EMBL/GenBank/DDBJ databases">
        <authorList>
            <person name="Waweru B."/>
        </authorList>
    </citation>
    <scope>NUCLEOTIDE SEQUENCE [LARGE SCALE GENOMIC DNA]</scope>
</reference>
<gene>
    <name evidence="1" type="ORF">DCAF_LOCUS733</name>
</gene>
<comment type="caution">
    <text evidence="1">The sequence shown here is derived from an EMBL/GenBank/DDBJ whole genome shotgun (WGS) entry which is preliminary data.</text>
</comment>
<evidence type="ECO:0000313" key="2">
    <source>
        <dbReference type="Proteomes" id="UP001314170"/>
    </source>
</evidence>
<organism evidence="1 2">
    <name type="scientific">Dovyalis caffra</name>
    <dbReference type="NCBI Taxonomy" id="77055"/>
    <lineage>
        <taxon>Eukaryota</taxon>
        <taxon>Viridiplantae</taxon>
        <taxon>Streptophyta</taxon>
        <taxon>Embryophyta</taxon>
        <taxon>Tracheophyta</taxon>
        <taxon>Spermatophyta</taxon>
        <taxon>Magnoliopsida</taxon>
        <taxon>eudicotyledons</taxon>
        <taxon>Gunneridae</taxon>
        <taxon>Pentapetalae</taxon>
        <taxon>rosids</taxon>
        <taxon>fabids</taxon>
        <taxon>Malpighiales</taxon>
        <taxon>Salicaceae</taxon>
        <taxon>Flacourtieae</taxon>
        <taxon>Dovyalis</taxon>
    </lineage>
</organism>
<dbReference type="EMBL" id="CAWUPB010000062">
    <property type="protein sequence ID" value="CAK7323117.1"/>
    <property type="molecule type" value="Genomic_DNA"/>
</dbReference>
<keyword evidence="2" id="KW-1185">Reference proteome</keyword>
<dbReference type="Proteomes" id="UP001314170">
    <property type="component" value="Unassembled WGS sequence"/>
</dbReference>
<dbReference type="AlphaFoldDB" id="A0AAV1QN56"/>